<dbReference type="HOGENOM" id="CLU_3030778_0_0_9"/>
<sequence length="55" mass="5608">MAMTLLDSGNLFLTWLFVARRSLPGGVLVLSGDVLLGSLLLGRGGLPAIAGSRGP</sequence>
<organism evidence="1 2">
    <name type="scientific">Symbiobacterium thermophilum (strain DSM 24528 / JCM 14929 / IAM 14863 / T)</name>
    <dbReference type="NCBI Taxonomy" id="292459"/>
    <lineage>
        <taxon>Bacteria</taxon>
        <taxon>Bacillati</taxon>
        <taxon>Bacillota</taxon>
        <taxon>Clostridia</taxon>
        <taxon>Eubacteriales</taxon>
        <taxon>Symbiobacteriaceae</taxon>
        <taxon>Symbiobacterium</taxon>
    </lineage>
</organism>
<keyword evidence="2" id="KW-1185">Reference proteome</keyword>
<dbReference type="RefSeq" id="WP_011196878.1">
    <property type="nucleotide sequence ID" value="NC_006177.1"/>
</dbReference>
<dbReference type="AlphaFoldDB" id="Q67KQ3"/>
<proteinExistence type="predicted"/>
<reference evidence="1 2" key="1">
    <citation type="journal article" date="2004" name="Nucleic Acids Res.">
        <title>Genome sequence of Symbiobacterium thermophilum, an uncultivable bacterium that depends on microbial commensalism.</title>
        <authorList>
            <person name="Ueda K."/>
            <person name="Yamashita A."/>
            <person name="Ishikawa J."/>
            <person name="Shimada M."/>
            <person name="Watsuji T."/>
            <person name="Morimura K."/>
            <person name="Ikeda H."/>
            <person name="Hattori M."/>
            <person name="Beppu T."/>
        </authorList>
    </citation>
    <scope>NUCLEOTIDE SEQUENCE [LARGE SCALE GENOMIC DNA]</scope>
    <source>
        <strain evidence="2">T / IAM 14863</strain>
    </source>
</reference>
<evidence type="ECO:0000313" key="2">
    <source>
        <dbReference type="Proteomes" id="UP000000417"/>
    </source>
</evidence>
<name>Q67KQ3_SYMTH</name>
<evidence type="ECO:0000313" key="1">
    <source>
        <dbReference type="EMBL" id="BAD41744.1"/>
    </source>
</evidence>
<accession>Q67KQ3</accession>
<protein>
    <submittedName>
        <fullName evidence="1">Uncharacterized protein</fullName>
    </submittedName>
</protein>
<gene>
    <name evidence="1" type="ordered locus">STH2759</name>
</gene>
<dbReference type="STRING" id="292459.STH2759"/>
<dbReference type="EMBL" id="AP006840">
    <property type="protein sequence ID" value="BAD41744.1"/>
    <property type="molecule type" value="Genomic_DNA"/>
</dbReference>
<dbReference type="Proteomes" id="UP000000417">
    <property type="component" value="Chromosome"/>
</dbReference>
<dbReference type="KEGG" id="sth:STH2759"/>